<reference evidence="3" key="1">
    <citation type="submission" date="2020-06" db="EMBL/GenBank/DDBJ databases">
        <title>Legume-microbial interactions unlock mineral nutrients during tropical forest succession.</title>
        <authorList>
            <person name="Epihov D.Z."/>
        </authorList>
    </citation>
    <scope>NUCLEOTIDE SEQUENCE [LARGE SCALE GENOMIC DNA]</scope>
    <source>
        <strain evidence="3">Pan2503</strain>
    </source>
</reference>
<gene>
    <name evidence="3" type="ORF">HRJ53_00380</name>
</gene>
<feature type="transmembrane region" description="Helical" evidence="1">
    <location>
        <begin position="6"/>
        <end position="26"/>
    </location>
</feature>
<accession>A0A7V8SUS3</accession>
<organism evidence="3 4">
    <name type="scientific">Candidatus Acidiferrum panamense</name>
    <dbReference type="NCBI Taxonomy" id="2741543"/>
    <lineage>
        <taxon>Bacteria</taxon>
        <taxon>Pseudomonadati</taxon>
        <taxon>Acidobacteriota</taxon>
        <taxon>Terriglobia</taxon>
        <taxon>Candidatus Acidiferrales</taxon>
        <taxon>Candidatus Acidiferrum</taxon>
    </lineage>
</organism>
<keyword evidence="1" id="KW-1133">Transmembrane helix</keyword>
<keyword evidence="1" id="KW-0472">Membrane</keyword>
<feature type="domain" description="DUF6249" evidence="2">
    <location>
        <begin position="9"/>
        <end position="111"/>
    </location>
</feature>
<protein>
    <recommendedName>
        <fullName evidence="2">DUF6249 domain-containing protein</fullName>
    </recommendedName>
</protein>
<comment type="caution">
    <text evidence="3">The sequence shown here is derived from an EMBL/GenBank/DDBJ whole genome shotgun (WGS) entry which is preliminary data.</text>
</comment>
<evidence type="ECO:0000313" key="3">
    <source>
        <dbReference type="EMBL" id="MBA0083430.1"/>
    </source>
</evidence>
<dbReference type="Proteomes" id="UP000567293">
    <property type="component" value="Unassembled WGS sequence"/>
</dbReference>
<name>A0A7V8SUS3_9BACT</name>
<dbReference type="Pfam" id="PF19762">
    <property type="entry name" value="DUF6249"/>
    <property type="match status" value="1"/>
</dbReference>
<keyword evidence="4" id="KW-1185">Reference proteome</keyword>
<dbReference type="EMBL" id="JACDQQ010000039">
    <property type="protein sequence ID" value="MBA0083430.1"/>
    <property type="molecule type" value="Genomic_DNA"/>
</dbReference>
<evidence type="ECO:0000313" key="4">
    <source>
        <dbReference type="Proteomes" id="UP000567293"/>
    </source>
</evidence>
<sequence>MDGELIGLVAVILGMGIPLGALYTYYRVRKLRSEERLAAIARGATIPVEPELNQAARSRRAGILLVSGAIGYVVTFGLIAQIEANRDVWTAAALGIIPLAVGVGYFVDWKLIHRDART</sequence>
<keyword evidence="1" id="KW-0812">Transmembrane</keyword>
<feature type="transmembrane region" description="Helical" evidence="1">
    <location>
        <begin position="88"/>
        <end position="107"/>
    </location>
</feature>
<evidence type="ECO:0000259" key="2">
    <source>
        <dbReference type="Pfam" id="PF19762"/>
    </source>
</evidence>
<dbReference type="AlphaFoldDB" id="A0A7V8SUS3"/>
<proteinExistence type="predicted"/>
<dbReference type="InterPro" id="IPR046216">
    <property type="entry name" value="DUF6249"/>
</dbReference>
<feature type="transmembrane region" description="Helical" evidence="1">
    <location>
        <begin position="61"/>
        <end position="82"/>
    </location>
</feature>
<evidence type="ECO:0000256" key="1">
    <source>
        <dbReference type="SAM" id="Phobius"/>
    </source>
</evidence>